<dbReference type="Proteomes" id="UP000054097">
    <property type="component" value="Unassembled WGS sequence"/>
</dbReference>
<dbReference type="InterPro" id="IPR000058">
    <property type="entry name" value="Znf_AN1"/>
</dbReference>
<organism evidence="7 8">
    <name type="scientific">Serendipita vermifera MAFF 305830</name>
    <dbReference type="NCBI Taxonomy" id="933852"/>
    <lineage>
        <taxon>Eukaryota</taxon>
        <taxon>Fungi</taxon>
        <taxon>Dikarya</taxon>
        <taxon>Basidiomycota</taxon>
        <taxon>Agaricomycotina</taxon>
        <taxon>Agaricomycetes</taxon>
        <taxon>Sebacinales</taxon>
        <taxon>Serendipitaceae</taxon>
        <taxon>Serendipita</taxon>
    </lineage>
</organism>
<dbReference type="PANTHER" id="PTHR14677:SF40">
    <property type="entry name" value="CDC48-ASSOCIATED UBIQUITIN-LIKE_ZINC FINGER PROTEIN 1"/>
    <property type="match status" value="1"/>
</dbReference>
<proteinExistence type="predicted"/>
<sequence>MTEALNDEKCALEGCYTVDFLPITCNLCSKSFCTAHSSTDSHQCPASLSHSEVTVNPVVNKRVPCSFPECNAPTLFFDDNNTSASHCPHCERVFCLSHRHATKHNCPKIDAPSSSSVSKSQTLAQKAIENAKQSSSSAQSKTRTLTPKMKTVELMKMRRKADAANPRDIAADIPMDQRFFALVSYGSTEKTLWVQNNVVAGKALDLFASKLGASNSPLALKSTGGEVLQLNLLLSEQVESPANLVIERSTQ</sequence>
<evidence type="ECO:0000256" key="3">
    <source>
        <dbReference type="ARBA" id="ARBA00022833"/>
    </source>
</evidence>
<reference evidence="8" key="2">
    <citation type="submission" date="2015-01" db="EMBL/GenBank/DDBJ databases">
        <title>Evolutionary Origins and Diversification of the Mycorrhizal Mutualists.</title>
        <authorList>
            <consortium name="DOE Joint Genome Institute"/>
            <consortium name="Mycorrhizal Genomics Consortium"/>
            <person name="Kohler A."/>
            <person name="Kuo A."/>
            <person name="Nagy L.G."/>
            <person name="Floudas D."/>
            <person name="Copeland A."/>
            <person name="Barry K.W."/>
            <person name="Cichocki N."/>
            <person name="Veneault-Fourrey C."/>
            <person name="LaButti K."/>
            <person name="Lindquist E.A."/>
            <person name="Lipzen A."/>
            <person name="Lundell T."/>
            <person name="Morin E."/>
            <person name="Murat C."/>
            <person name="Riley R."/>
            <person name="Ohm R."/>
            <person name="Sun H."/>
            <person name="Tunlid A."/>
            <person name="Henrissat B."/>
            <person name="Grigoriev I.V."/>
            <person name="Hibbett D.S."/>
            <person name="Martin F."/>
        </authorList>
    </citation>
    <scope>NUCLEOTIDE SEQUENCE [LARGE SCALE GENOMIC DNA]</scope>
    <source>
        <strain evidence="8">MAFF 305830</strain>
    </source>
</reference>
<dbReference type="AlphaFoldDB" id="A0A0C3BBR0"/>
<protein>
    <recommendedName>
        <fullName evidence="6">AN1-type domain-containing protein</fullName>
    </recommendedName>
</protein>
<dbReference type="EMBL" id="KN824291">
    <property type="protein sequence ID" value="KIM28896.1"/>
    <property type="molecule type" value="Genomic_DNA"/>
</dbReference>
<feature type="compositionally biased region" description="Polar residues" evidence="5">
    <location>
        <begin position="112"/>
        <end position="124"/>
    </location>
</feature>
<evidence type="ECO:0000256" key="5">
    <source>
        <dbReference type="SAM" id="MobiDB-lite"/>
    </source>
</evidence>
<feature type="compositionally biased region" description="Low complexity" evidence="5">
    <location>
        <begin position="131"/>
        <end position="141"/>
    </location>
</feature>
<dbReference type="PROSITE" id="PS51039">
    <property type="entry name" value="ZF_AN1"/>
    <property type="match status" value="1"/>
</dbReference>
<keyword evidence="1" id="KW-0479">Metal-binding</keyword>
<evidence type="ECO:0000259" key="6">
    <source>
        <dbReference type="PROSITE" id="PS51039"/>
    </source>
</evidence>
<feature type="domain" description="AN1-type" evidence="6">
    <location>
        <begin position="59"/>
        <end position="114"/>
    </location>
</feature>
<dbReference type="Gene3D" id="4.10.1110.10">
    <property type="entry name" value="AN1-like Zinc finger"/>
    <property type="match status" value="2"/>
</dbReference>
<dbReference type="GO" id="GO:0008270">
    <property type="term" value="F:zinc ion binding"/>
    <property type="evidence" value="ECO:0007669"/>
    <property type="project" value="UniProtKB-KW"/>
</dbReference>
<gene>
    <name evidence="7" type="ORF">M408DRAFT_329316</name>
</gene>
<dbReference type="PANTHER" id="PTHR14677">
    <property type="entry name" value="ARSENITE INDUCUBLE RNA ASSOCIATED PROTEIN AIP-1-RELATED"/>
    <property type="match status" value="1"/>
</dbReference>
<dbReference type="OrthoDB" id="431929at2759"/>
<name>A0A0C3BBR0_SERVB</name>
<keyword evidence="3" id="KW-0862">Zinc</keyword>
<dbReference type="InterPro" id="IPR035896">
    <property type="entry name" value="AN1-like_Znf"/>
</dbReference>
<accession>A0A0C3BBR0</accession>
<dbReference type="Pfam" id="PF01428">
    <property type="entry name" value="zf-AN1"/>
    <property type="match status" value="2"/>
</dbReference>
<evidence type="ECO:0000313" key="7">
    <source>
        <dbReference type="EMBL" id="KIM28896.1"/>
    </source>
</evidence>
<evidence type="ECO:0000256" key="2">
    <source>
        <dbReference type="ARBA" id="ARBA00022771"/>
    </source>
</evidence>
<keyword evidence="2 4" id="KW-0863">Zinc-finger</keyword>
<evidence type="ECO:0000256" key="1">
    <source>
        <dbReference type="ARBA" id="ARBA00022723"/>
    </source>
</evidence>
<dbReference type="GO" id="GO:0005737">
    <property type="term" value="C:cytoplasm"/>
    <property type="evidence" value="ECO:0007669"/>
    <property type="project" value="TreeGrafter"/>
</dbReference>
<dbReference type="SUPFAM" id="SSF118310">
    <property type="entry name" value="AN1-like Zinc finger"/>
    <property type="match status" value="2"/>
</dbReference>
<feature type="region of interest" description="Disordered" evidence="5">
    <location>
        <begin position="109"/>
        <end position="145"/>
    </location>
</feature>
<dbReference type="HOGENOM" id="CLU_052358_1_0_1"/>
<reference evidence="7 8" key="1">
    <citation type="submission" date="2014-04" db="EMBL/GenBank/DDBJ databases">
        <authorList>
            <consortium name="DOE Joint Genome Institute"/>
            <person name="Kuo A."/>
            <person name="Zuccaro A."/>
            <person name="Kohler A."/>
            <person name="Nagy L.G."/>
            <person name="Floudas D."/>
            <person name="Copeland A."/>
            <person name="Barry K.W."/>
            <person name="Cichocki N."/>
            <person name="Veneault-Fourrey C."/>
            <person name="LaButti K."/>
            <person name="Lindquist E.A."/>
            <person name="Lipzen A."/>
            <person name="Lundell T."/>
            <person name="Morin E."/>
            <person name="Murat C."/>
            <person name="Sun H."/>
            <person name="Tunlid A."/>
            <person name="Henrissat B."/>
            <person name="Grigoriev I.V."/>
            <person name="Hibbett D.S."/>
            <person name="Martin F."/>
            <person name="Nordberg H.P."/>
            <person name="Cantor M.N."/>
            <person name="Hua S.X."/>
        </authorList>
    </citation>
    <scope>NUCLEOTIDE SEQUENCE [LARGE SCALE GENOMIC DNA]</scope>
    <source>
        <strain evidence="7 8">MAFF 305830</strain>
    </source>
</reference>
<keyword evidence="8" id="KW-1185">Reference proteome</keyword>
<evidence type="ECO:0000256" key="4">
    <source>
        <dbReference type="PROSITE-ProRule" id="PRU00449"/>
    </source>
</evidence>
<dbReference type="STRING" id="933852.A0A0C3BBR0"/>
<evidence type="ECO:0000313" key="8">
    <source>
        <dbReference type="Proteomes" id="UP000054097"/>
    </source>
</evidence>
<dbReference type="SMART" id="SM00154">
    <property type="entry name" value="ZnF_AN1"/>
    <property type="match status" value="2"/>
</dbReference>